<keyword evidence="6 9" id="KW-0812">Transmembrane</keyword>
<comment type="pathway">
    <text evidence="3 9">Energy metabolism; oxidative phosphorylation.</text>
</comment>
<feature type="transmembrane region" description="Helical" evidence="10">
    <location>
        <begin position="97"/>
        <end position="118"/>
    </location>
</feature>
<keyword evidence="7 10" id="KW-1133">Transmembrane helix</keyword>
<dbReference type="GO" id="GO:0046872">
    <property type="term" value="F:metal ion binding"/>
    <property type="evidence" value="ECO:0007669"/>
    <property type="project" value="UniProtKB-KW"/>
</dbReference>
<dbReference type="InterPro" id="IPR000883">
    <property type="entry name" value="Cyt_C_Oxase_1"/>
</dbReference>
<dbReference type="Pfam" id="PF00115">
    <property type="entry name" value="COX1"/>
    <property type="match status" value="1"/>
</dbReference>
<geneLocation type="mitochondrion" evidence="12"/>
<feature type="transmembrane region" description="Helical" evidence="10">
    <location>
        <begin position="307"/>
        <end position="330"/>
    </location>
</feature>
<dbReference type="CDD" id="cd01663">
    <property type="entry name" value="Cyt_c_Oxidase_I"/>
    <property type="match status" value="1"/>
</dbReference>
<dbReference type="SUPFAM" id="SSF81442">
    <property type="entry name" value="Cytochrome c oxidase subunit I-like"/>
    <property type="match status" value="1"/>
</dbReference>
<evidence type="ECO:0000256" key="2">
    <source>
        <dbReference type="ARBA" id="ARBA00004141"/>
    </source>
</evidence>
<comment type="subcellular location">
    <subcellularLocation>
        <location evidence="2">Membrane</location>
        <topology evidence="2">Multi-pass membrane protein</topology>
    </subcellularLocation>
    <subcellularLocation>
        <location evidence="9">Mitochondrion inner membrane</location>
        <topology evidence="9">Multi-pass membrane protein</topology>
    </subcellularLocation>
</comment>
<name>A0A6B7FW03_MACBL</name>
<dbReference type="PANTHER" id="PTHR10422:SF18">
    <property type="entry name" value="CYTOCHROME C OXIDASE SUBUNIT 1"/>
    <property type="match status" value="1"/>
</dbReference>
<dbReference type="GO" id="GO:0004129">
    <property type="term" value="F:cytochrome-c oxidase activity"/>
    <property type="evidence" value="ECO:0007669"/>
    <property type="project" value="UniProtKB-EC"/>
</dbReference>
<feature type="transmembrane region" description="Helical" evidence="10">
    <location>
        <begin position="374"/>
        <end position="397"/>
    </location>
</feature>
<dbReference type="PROSITE" id="PS00077">
    <property type="entry name" value="COX1_CUB"/>
    <property type="match status" value="1"/>
</dbReference>
<protein>
    <recommendedName>
        <fullName evidence="5 9">Cytochrome c oxidase subunit 1</fullName>
        <ecNumber evidence="9">7.1.1.9</ecNumber>
    </recommendedName>
</protein>
<evidence type="ECO:0000256" key="7">
    <source>
        <dbReference type="ARBA" id="ARBA00022989"/>
    </source>
</evidence>
<keyword evidence="9" id="KW-0679">Respiratory chain</keyword>
<dbReference type="InterPro" id="IPR023616">
    <property type="entry name" value="Cyt_c_oxase-like_su1_dom"/>
</dbReference>
<evidence type="ECO:0000256" key="10">
    <source>
        <dbReference type="SAM" id="Phobius"/>
    </source>
</evidence>
<dbReference type="GO" id="GO:0006123">
    <property type="term" value="P:mitochondrial electron transport, cytochrome c to oxygen"/>
    <property type="evidence" value="ECO:0007669"/>
    <property type="project" value="TreeGrafter"/>
</dbReference>
<dbReference type="GO" id="GO:0020037">
    <property type="term" value="F:heme binding"/>
    <property type="evidence" value="ECO:0007669"/>
    <property type="project" value="InterPro"/>
</dbReference>
<dbReference type="GO" id="GO:0045277">
    <property type="term" value="C:respiratory chain complex IV"/>
    <property type="evidence" value="ECO:0007669"/>
    <property type="project" value="InterPro"/>
</dbReference>
<dbReference type="PANTHER" id="PTHR10422">
    <property type="entry name" value="CYTOCHROME C OXIDASE SUBUNIT 1"/>
    <property type="match status" value="1"/>
</dbReference>
<dbReference type="AlphaFoldDB" id="A0A6B7FW03"/>
<dbReference type="InterPro" id="IPR033944">
    <property type="entry name" value="Cyt_c_oxase_su1_dom"/>
</dbReference>
<evidence type="ECO:0000256" key="3">
    <source>
        <dbReference type="ARBA" id="ARBA00004673"/>
    </source>
</evidence>
<comment type="cofactor">
    <cofactor evidence="1">
        <name>heme</name>
        <dbReference type="ChEBI" id="CHEBI:30413"/>
    </cofactor>
</comment>
<dbReference type="Gene3D" id="1.20.210.10">
    <property type="entry name" value="Cytochrome c oxidase-like, subunit I domain"/>
    <property type="match status" value="1"/>
</dbReference>
<evidence type="ECO:0000256" key="6">
    <source>
        <dbReference type="ARBA" id="ARBA00022692"/>
    </source>
</evidence>
<proteinExistence type="inferred from homology"/>
<organism evidence="12">
    <name type="scientific">Macoma balthica</name>
    <name type="common">Baltic tellin</name>
    <name type="synonym">Limecola balthica</name>
    <dbReference type="NCBI Taxonomy" id="1903275"/>
    <lineage>
        <taxon>Eukaryota</taxon>
        <taxon>Metazoa</taxon>
        <taxon>Spiralia</taxon>
        <taxon>Lophotrochozoa</taxon>
        <taxon>Mollusca</taxon>
        <taxon>Bivalvia</taxon>
        <taxon>Autobranchia</taxon>
        <taxon>Heteroconchia</taxon>
        <taxon>Euheterodonta</taxon>
        <taxon>Imparidentia</taxon>
        <taxon>Neoheterodontei</taxon>
        <taxon>Cardiida</taxon>
        <taxon>Tellinoidea</taxon>
        <taxon>Tellinidae</taxon>
        <taxon>Macoma</taxon>
    </lineage>
</organism>
<evidence type="ECO:0000256" key="8">
    <source>
        <dbReference type="ARBA" id="ARBA00023136"/>
    </source>
</evidence>
<dbReference type="EMBL" id="MH285593">
    <property type="protein sequence ID" value="QBM07773.1"/>
    <property type="molecule type" value="Genomic_DNA"/>
</dbReference>
<keyword evidence="9" id="KW-0999">Mitochondrion inner membrane</keyword>
<keyword evidence="9" id="KW-0479">Metal-binding</keyword>
<comment type="catalytic activity">
    <reaction evidence="9">
        <text>4 Fe(II)-[cytochrome c] + O2 + 8 H(+)(in) = 4 Fe(III)-[cytochrome c] + 2 H2O + 4 H(+)(out)</text>
        <dbReference type="Rhea" id="RHEA:11436"/>
        <dbReference type="Rhea" id="RHEA-COMP:10350"/>
        <dbReference type="Rhea" id="RHEA-COMP:14399"/>
        <dbReference type="ChEBI" id="CHEBI:15377"/>
        <dbReference type="ChEBI" id="CHEBI:15378"/>
        <dbReference type="ChEBI" id="CHEBI:15379"/>
        <dbReference type="ChEBI" id="CHEBI:29033"/>
        <dbReference type="ChEBI" id="CHEBI:29034"/>
        <dbReference type="EC" id="7.1.1.9"/>
    </reaction>
</comment>
<keyword evidence="9" id="KW-0249">Electron transport</keyword>
<evidence type="ECO:0000256" key="5">
    <source>
        <dbReference type="ARBA" id="ARBA00015947"/>
    </source>
</evidence>
<evidence type="ECO:0000259" key="11">
    <source>
        <dbReference type="PROSITE" id="PS50855"/>
    </source>
</evidence>
<dbReference type="PRINTS" id="PR01165">
    <property type="entry name" value="CYCOXIDASEI"/>
</dbReference>
<evidence type="ECO:0000256" key="1">
    <source>
        <dbReference type="ARBA" id="ARBA00001971"/>
    </source>
</evidence>
<accession>A0A6B7FW03</accession>
<comment type="function">
    <text evidence="9">Component of the cytochrome c oxidase, the last enzyme in the mitochondrial electron transport chain which drives oxidative phosphorylation. The respiratory chain contains 3 multisubunit complexes succinate dehydrogenase (complex II, CII), ubiquinol-cytochrome c oxidoreductase (cytochrome b-c1 complex, complex III, CIII) and cytochrome c oxidase (complex IV, CIV), that cooperate to transfer electrons derived from NADH and succinate to molecular oxygen, creating an electrochemical gradient over the inner membrane that drives transmembrane transport and the ATP synthase. Cytochrome c oxidase is the component of the respiratory chain that catalyzes the reduction of oxygen to water. Electrons originating from reduced cytochrome c in the intermembrane space (IMS) are transferred via the dinuclear copper A center (CU(A)) of subunit 2 and heme A of subunit 1 to the active site in subunit 1, a binuclear center (BNC) formed by heme A3 and copper B (CU(B)). The BNC reduces molecular oxygen to 2 water molecules using 4 electrons from cytochrome c in the IMS and 4 protons from the mitochondrial matrix.</text>
</comment>
<keyword evidence="9" id="KW-0408">Iron</keyword>
<dbReference type="PROSITE" id="PS50855">
    <property type="entry name" value="COX1"/>
    <property type="match status" value="1"/>
</dbReference>
<dbReference type="InterPro" id="IPR036927">
    <property type="entry name" value="Cyt_c_oxase-like_su1_sf"/>
</dbReference>
<feature type="domain" description="Cytochrome oxidase subunit I profile" evidence="11">
    <location>
        <begin position="11"/>
        <end position="498"/>
    </location>
</feature>
<dbReference type="UniPathway" id="UPA00705"/>
<feature type="transmembrane region" description="Helical" evidence="10">
    <location>
        <begin position="342"/>
        <end position="362"/>
    </location>
</feature>
<keyword evidence="9 12" id="KW-0496">Mitochondrion</keyword>
<comment type="similarity">
    <text evidence="4 9">Belongs to the heme-copper respiratory oxidase family.</text>
</comment>
<feature type="transmembrane region" description="Helical" evidence="10">
    <location>
        <begin position="64"/>
        <end position="85"/>
    </location>
</feature>
<feature type="transmembrane region" description="Helical" evidence="10">
    <location>
        <begin position="234"/>
        <end position="258"/>
    </location>
</feature>
<keyword evidence="9" id="KW-0349">Heme</keyword>
<dbReference type="GO" id="GO:0015990">
    <property type="term" value="P:electron transport coupled proton transport"/>
    <property type="evidence" value="ECO:0007669"/>
    <property type="project" value="TreeGrafter"/>
</dbReference>
<feature type="transmembrane region" description="Helical" evidence="10">
    <location>
        <begin position="460"/>
        <end position="477"/>
    </location>
</feature>
<evidence type="ECO:0000256" key="4">
    <source>
        <dbReference type="ARBA" id="ARBA00009578"/>
    </source>
</evidence>
<dbReference type="EC" id="7.1.1.9" evidence="9"/>
<feature type="transmembrane region" description="Helical" evidence="10">
    <location>
        <begin position="21"/>
        <end position="44"/>
    </location>
</feature>
<feature type="transmembrane region" description="Helical" evidence="10">
    <location>
        <begin position="187"/>
        <end position="214"/>
    </location>
</feature>
<feature type="transmembrane region" description="Helical" evidence="10">
    <location>
        <begin position="418"/>
        <end position="440"/>
    </location>
</feature>
<keyword evidence="9" id="KW-0186">Copper</keyword>
<feature type="transmembrane region" description="Helical" evidence="10">
    <location>
        <begin position="270"/>
        <end position="292"/>
    </location>
</feature>
<dbReference type="InterPro" id="IPR023615">
    <property type="entry name" value="Cyt_c_Oxase_su1_BS"/>
</dbReference>
<feature type="transmembrane region" description="Helical" evidence="10">
    <location>
        <begin position="149"/>
        <end position="175"/>
    </location>
</feature>
<evidence type="ECO:0000256" key="9">
    <source>
        <dbReference type="RuleBase" id="RU000369"/>
    </source>
</evidence>
<sequence length="577" mass="64013">MMVVASSLFRWVTTVDHKEVGSLYLILGVWSGMAGLVFSVMMRIELMRPGLFYGESTYNMIMTSHGILMIFFMVMPLMIGFFGNWMVPILINAPDLCFGRVNSFSFWLMPWALVLVLMSNCVEDGVGTGWTLYPPLSGWWGHPAPAMEFMIFGLHMAGVSSIFGGINFLSTIIGMRSEGMSTHRMSMFVTSMLITAFLLVVSVPVLAAGLTMLLTDRNFNTCFFDPVGGGDPVLFMHLFWFFGHPEVYILILPGFGIISHVVSVHCGKKGVFGPLGMLHAMVSIGVLGFLVWGHHMFTVGFNVDSRAYFSAMTMIIAVPTGIKVFSWIATLAGGLARKGPSLCWAVGFIFCFTFGGVTGVILSSASLDVVLHDSYYVVGHFHYVLSMGAVFAIFSGFHHWFPMMSGVGLNPTWSKGHFWAMFLSVNVAFFPHHLLGLAGMPRRYPDYPYCYSGLHSLSSWGAYGGYLSTWWFMFIFWEAAISKRCLVFVNASGTFLEFNRCEMWDWGGVAKMFVYPYSSNLGVSDSSGLNMGVVGYFRKLKLKSGLEMIVDNGGVYSDKGFAPRGQGYESFGFNDYQ</sequence>
<keyword evidence="9" id="KW-0813">Transport</keyword>
<evidence type="ECO:0000313" key="12">
    <source>
        <dbReference type="EMBL" id="QBM07773.1"/>
    </source>
</evidence>
<reference evidence="12" key="1">
    <citation type="submission" date="2018-05" db="EMBL/GenBank/DDBJ databases">
        <title>Complete mitogenomes of Limecola baltica reveal old and feature-rich doubly uniparental inheritance of mitochondria in Tellinidae.</title>
        <authorList>
            <person name="Smietanka B."/>
            <person name="Lubosny M."/>
            <person name="Lasota R."/>
            <person name="Burzynski A."/>
        </authorList>
    </citation>
    <scope>NUCLEOTIDE SEQUENCE</scope>
    <source>
        <strain evidence="12">M-61-1</strain>
    </source>
</reference>
<dbReference type="GO" id="GO:0005743">
    <property type="term" value="C:mitochondrial inner membrane"/>
    <property type="evidence" value="ECO:0007669"/>
    <property type="project" value="UniProtKB-SubCell"/>
</dbReference>
<keyword evidence="8 9" id="KW-0472">Membrane</keyword>